<dbReference type="OrthoDB" id="288935at2"/>
<sequence precursor="true">MVVHPFTKAARNCCLLAAVVTSTAGAAGPFRMLVQEAPETKAPLSADAKDPADPLPKDLRTKADRIKNVKELAGDSIFGEHRFPTVEGNQLKLPSLVAPTTQQTDIGNGQTPKNKADLVMTTTIPLPDGYDRGGNWTYSKYDWQAANTFSHPLYFQDAMLERNGHELKYGLQPALSAARFFTTLPALPYLMTVQRPCEYNHTLGYYRPGTRAPNLLQRPPYQRDAVLNQAAWTTGAIFLFP</sequence>
<name>A0A517M6Y1_9BACT</name>
<accession>A0A517M6Y1</accession>
<dbReference type="EMBL" id="CP036261">
    <property type="protein sequence ID" value="QDS90632.1"/>
    <property type="molecule type" value="Genomic_DNA"/>
</dbReference>
<proteinExistence type="predicted"/>
<dbReference type="RefSeq" id="WP_145348413.1">
    <property type="nucleotide sequence ID" value="NZ_CP036261.1"/>
</dbReference>
<protein>
    <submittedName>
        <fullName evidence="2">Uncharacterized protein</fullName>
    </submittedName>
</protein>
<dbReference type="KEGG" id="ruv:EC9_48460"/>
<keyword evidence="1" id="KW-0732">Signal</keyword>
<gene>
    <name evidence="2" type="ORF">EC9_48460</name>
</gene>
<evidence type="ECO:0000313" key="3">
    <source>
        <dbReference type="Proteomes" id="UP000319557"/>
    </source>
</evidence>
<organism evidence="2 3">
    <name type="scientific">Rosistilla ulvae</name>
    <dbReference type="NCBI Taxonomy" id="1930277"/>
    <lineage>
        <taxon>Bacteria</taxon>
        <taxon>Pseudomonadati</taxon>
        <taxon>Planctomycetota</taxon>
        <taxon>Planctomycetia</taxon>
        <taxon>Pirellulales</taxon>
        <taxon>Pirellulaceae</taxon>
        <taxon>Rosistilla</taxon>
    </lineage>
</organism>
<keyword evidence="3" id="KW-1185">Reference proteome</keyword>
<evidence type="ECO:0000256" key="1">
    <source>
        <dbReference type="SAM" id="SignalP"/>
    </source>
</evidence>
<evidence type="ECO:0000313" key="2">
    <source>
        <dbReference type="EMBL" id="QDS90632.1"/>
    </source>
</evidence>
<dbReference type="Proteomes" id="UP000319557">
    <property type="component" value="Chromosome"/>
</dbReference>
<feature type="chain" id="PRO_5021826766" evidence="1">
    <location>
        <begin position="27"/>
        <end position="241"/>
    </location>
</feature>
<reference evidence="2 3" key="1">
    <citation type="submission" date="2019-02" db="EMBL/GenBank/DDBJ databases">
        <title>Deep-cultivation of Planctomycetes and their phenomic and genomic characterization uncovers novel biology.</title>
        <authorList>
            <person name="Wiegand S."/>
            <person name="Jogler M."/>
            <person name="Boedeker C."/>
            <person name="Pinto D."/>
            <person name="Vollmers J."/>
            <person name="Rivas-Marin E."/>
            <person name="Kohn T."/>
            <person name="Peeters S.H."/>
            <person name="Heuer A."/>
            <person name="Rast P."/>
            <person name="Oberbeckmann S."/>
            <person name="Bunk B."/>
            <person name="Jeske O."/>
            <person name="Meyerdierks A."/>
            <person name="Storesund J.E."/>
            <person name="Kallscheuer N."/>
            <person name="Luecker S."/>
            <person name="Lage O.M."/>
            <person name="Pohl T."/>
            <person name="Merkel B.J."/>
            <person name="Hornburger P."/>
            <person name="Mueller R.-W."/>
            <person name="Bruemmer F."/>
            <person name="Labrenz M."/>
            <person name="Spormann A.M."/>
            <person name="Op den Camp H."/>
            <person name="Overmann J."/>
            <person name="Amann R."/>
            <person name="Jetten M.S.M."/>
            <person name="Mascher T."/>
            <person name="Medema M.H."/>
            <person name="Devos D.P."/>
            <person name="Kaster A.-K."/>
            <person name="Ovreas L."/>
            <person name="Rohde M."/>
            <person name="Galperin M.Y."/>
            <person name="Jogler C."/>
        </authorList>
    </citation>
    <scope>NUCLEOTIDE SEQUENCE [LARGE SCALE GENOMIC DNA]</scope>
    <source>
        <strain evidence="2 3">EC9</strain>
    </source>
</reference>
<feature type="signal peptide" evidence="1">
    <location>
        <begin position="1"/>
        <end position="26"/>
    </location>
</feature>
<dbReference type="AlphaFoldDB" id="A0A517M6Y1"/>